<organism evidence="3 4">
    <name type="scientific">Dreissena polymorpha</name>
    <name type="common">Zebra mussel</name>
    <name type="synonym">Mytilus polymorpha</name>
    <dbReference type="NCBI Taxonomy" id="45954"/>
    <lineage>
        <taxon>Eukaryota</taxon>
        <taxon>Metazoa</taxon>
        <taxon>Spiralia</taxon>
        <taxon>Lophotrochozoa</taxon>
        <taxon>Mollusca</taxon>
        <taxon>Bivalvia</taxon>
        <taxon>Autobranchia</taxon>
        <taxon>Heteroconchia</taxon>
        <taxon>Euheterodonta</taxon>
        <taxon>Imparidentia</taxon>
        <taxon>Neoheterodontei</taxon>
        <taxon>Myida</taxon>
        <taxon>Dreissenoidea</taxon>
        <taxon>Dreissenidae</taxon>
        <taxon>Dreissena</taxon>
    </lineage>
</organism>
<feature type="region of interest" description="Disordered" evidence="1">
    <location>
        <begin position="105"/>
        <end position="130"/>
    </location>
</feature>
<evidence type="ECO:0000313" key="4">
    <source>
        <dbReference type="Proteomes" id="UP000828390"/>
    </source>
</evidence>
<feature type="compositionally biased region" description="Low complexity" evidence="1">
    <location>
        <begin position="121"/>
        <end position="130"/>
    </location>
</feature>
<evidence type="ECO:0000256" key="1">
    <source>
        <dbReference type="SAM" id="MobiDB-lite"/>
    </source>
</evidence>
<dbReference type="EMBL" id="JAIWYP010000001">
    <property type="protein sequence ID" value="KAH3881778.1"/>
    <property type="molecule type" value="Genomic_DNA"/>
</dbReference>
<comment type="caution">
    <text evidence="3">The sequence shown here is derived from an EMBL/GenBank/DDBJ whole genome shotgun (WGS) entry which is preliminary data.</text>
</comment>
<dbReference type="Proteomes" id="UP000828390">
    <property type="component" value="Unassembled WGS sequence"/>
</dbReference>
<feature type="compositionally biased region" description="Polar residues" evidence="1">
    <location>
        <begin position="445"/>
        <end position="460"/>
    </location>
</feature>
<dbReference type="AlphaFoldDB" id="A0A9D4MQR7"/>
<feature type="compositionally biased region" description="Low complexity" evidence="1">
    <location>
        <begin position="427"/>
        <end position="444"/>
    </location>
</feature>
<gene>
    <name evidence="3" type="ORF">DPMN_005705</name>
</gene>
<feature type="compositionally biased region" description="Low complexity" evidence="1">
    <location>
        <begin position="386"/>
        <end position="413"/>
    </location>
</feature>
<sequence length="526" mass="54945">MHSRIVVVVLCLILNDEILLIRANGNGKIGIERAQKTLEIKTYLRHLREPRAAPNTIGGENEHETGNTSSERNNIPNSDASEHGATVDALEAGTNNTSSVLSLTNDTSALTNPTSDSSLPSRGSISSFTQTSSSSTTAILASEILTHIVHTQVITDTTIQSTYIVGSGINILPTSSSVFQDFTKASSSSSDSVINSSETILSTSNPTTTNYVSTSSFSAIQMSFSSYQSQEPQQTPAAPLPDVHSVPSTVPLPATHTISASIVPSFTTTAQSITYSDKTSTLYDKNAKFNETNRTESDGSLLTISPVTGASNATAHSEDATANKEAPGTTPDSRDQLFDASFDGSGDVSSLNFAETTFGTDFTTDDSLKFTSTSFQPPTTATAAATFTTEQSSPSLSSSASQSPSTTVASSPTIHSHITTQPPPTAGTPTSITTEATSTQETHPPLTTTPMADSLPTTANNTASVSTLTHFDINETSVPDGSSSKSTMPSIGESPTSTSAVTSPEHTMLITTAESSPRAHQHSKQL</sequence>
<feature type="compositionally biased region" description="Polar residues" evidence="1">
    <location>
        <begin position="66"/>
        <end position="79"/>
    </location>
</feature>
<accession>A0A9D4MQR7</accession>
<feature type="region of interest" description="Disordered" evidence="1">
    <location>
        <begin position="386"/>
        <end position="460"/>
    </location>
</feature>
<evidence type="ECO:0000313" key="3">
    <source>
        <dbReference type="EMBL" id="KAH3881778.1"/>
    </source>
</evidence>
<keyword evidence="4" id="KW-1185">Reference proteome</keyword>
<name>A0A9D4MQR7_DREPO</name>
<feature type="compositionally biased region" description="Polar residues" evidence="1">
    <location>
        <begin position="105"/>
        <end position="120"/>
    </location>
</feature>
<evidence type="ECO:0000256" key="2">
    <source>
        <dbReference type="SAM" id="SignalP"/>
    </source>
</evidence>
<reference evidence="3" key="1">
    <citation type="journal article" date="2019" name="bioRxiv">
        <title>The Genome of the Zebra Mussel, Dreissena polymorpha: A Resource for Invasive Species Research.</title>
        <authorList>
            <person name="McCartney M.A."/>
            <person name="Auch B."/>
            <person name="Kono T."/>
            <person name="Mallez S."/>
            <person name="Zhang Y."/>
            <person name="Obille A."/>
            <person name="Becker A."/>
            <person name="Abrahante J.E."/>
            <person name="Garbe J."/>
            <person name="Badalamenti J.P."/>
            <person name="Herman A."/>
            <person name="Mangelson H."/>
            <person name="Liachko I."/>
            <person name="Sullivan S."/>
            <person name="Sone E.D."/>
            <person name="Koren S."/>
            <person name="Silverstein K.A.T."/>
            <person name="Beckman K.B."/>
            <person name="Gohl D.M."/>
        </authorList>
    </citation>
    <scope>NUCLEOTIDE SEQUENCE</scope>
    <source>
        <strain evidence="3">Duluth1</strain>
        <tissue evidence="3">Whole animal</tissue>
    </source>
</reference>
<protein>
    <submittedName>
        <fullName evidence="3">Uncharacterized protein</fullName>
    </submittedName>
</protein>
<feature type="region of interest" description="Disordered" evidence="1">
    <location>
        <begin position="474"/>
        <end position="526"/>
    </location>
</feature>
<feature type="region of interest" description="Disordered" evidence="1">
    <location>
        <begin position="311"/>
        <end position="341"/>
    </location>
</feature>
<reference evidence="3" key="2">
    <citation type="submission" date="2020-11" db="EMBL/GenBank/DDBJ databases">
        <authorList>
            <person name="McCartney M.A."/>
            <person name="Auch B."/>
            <person name="Kono T."/>
            <person name="Mallez S."/>
            <person name="Becker A."/>
            <person name="Gohl D.M."/>
            <person name="Silverstein K.A.T."/>
            <person name="Koren S."/>
            <person name="Bechman K.B."/>
            <person name="Herman A."/>
            <person name="Abrahante J.E."/>
            <person name="Garbe J."/>
        </authorList>
    </citation>
    <scope>NUCLEOTIDE SEQUENCE</scope>
    <source>
        <strain evidence="3">Duluth1</strain>
        <tissue evidence="3">Whole animal</tissue>
    </source>
</reference>
<proteinExistence type="predicted"/>
<feature type="chain" id="PRO_5039203969" evidence="2">
    <location>
        <begin position="24"/>
        <end position="526"/>
    </location>
</feature>
<feature type="region of interest" description="Disordered" evidence="1">
    <location>
        <begin position="49"/>
        <end position="82"/>
    </location>
</feature>
<feature type="signal peptide" evidence="2">
    <location>
        <begin position="1"/>
        <end position="23"/>
    </location>
</feature>
<keyword evidence="2" id="KW-0732">Signal</keyword>
<feature type="compositionally biased region" description="Polar residues" evidence="1">
    <location>
        <begin position="474"/>
        <end position="515"/>
    </location>
</feature>